<accession>A0A5S9PN68</accession>
<proteinExistence type="predicted"/>
<dbReference type="Pfam" id="PF14099">
    <property type="entry name" value="Polysacc_lyase"/>
    <property type="match status" value="1"/>
</dbReference>
<evidence type="ECO:0000313" key="4">
    <source>
        <dbReference type="Proteomes" id="UP000439591"/>
    </source>
</evidence>
<dbReference type="InterPro" id="IPR025975">
    <property type="entry name" value="Polysacc_lyase"/>
</dbReference>
<dbReference type="AlphaFoldDB" id="A0A5S9PN68"/>
<organism evidence="2 3">
    <name type="scientific">Zhongshania aliphaticivorans</name>
    <dbReference type="NCBI Taxonomy" id="1470434"/>
    <lineage>
        <taxon>Bacteria</taxon>
        <taxon>Pseudomonadati</taxon>
        <taxon>Pseudomonadota</taxon>
        <taxon>Gammaproteobacteria</taxon>
        <taxon>Cellvibrionales</taxon>
        <taxon>Spongiibacteraceae</taxon>
        <taxon>Zhongshania</taxon>
    </lineage>
</organism>
<dbReference type="EMBL" id="CACSIK010000002">
    <property type="protein sequence ID" value="CAA0105869.1"/>
    <property type="molecule type" value="Genomic_DNA"/>
</dbReference>
<dbReference type="Proteomes" id="UP000439591">
    <property type="component" value="Unassembled WGS sequence"/>
</dbReference>
<dbReference type="EMBL" id="CACSIM010000003">
    <property type="protein sequence ID" value="CAA0105609.1"/>
    <property type="molecule type" value="Genomic_DNA"/>
</dbReference>
<evidence type="ECO:0000313" key="1">
    <source>
        <dbReference type="EMBL" id="CAA0105609.1"/>
    </source>
</evidence>
<protein>
    <recommendedName>
        <fullName evidence="5">Polysaccharide lyase</fullName>
    </recommendedName>
</protein>
<evidence type="ECO:0000313" key="2">
    <source>
        <dbReference type="EMBL" id="CAA0105869.1"/>
    </source>
</evidence>
<name>A0A5S9PN68_9GAMM</name>
<dbReference type="Proteomes" id="UP000435877">
    <property type="component" value="Unassembled WGS sequence"/>
</dbReference>
<dbReference type="Gene3D" id="2.60.120.200">
    <property type="match status" value="1"/>
</dbReference>
<gene>
    <name evidence="2" type="ORF">IHBHHGIJ_02891</name>
    <name evidence="1" type="ORF">KFEGEMFD_02263</name>
</gene>
<sequence length="255" mass="29518">MLVRMLSIIIFTMVLYFCYLWGCQPTEKREEPFSYSIIQRQDVEGADFDYRFNWKKSDMNDSRSSKGAEILYSPHKRQLAQWVTFRFRVLGQYFVNDSAPTIIAQYHAMPDKKLGEKPRNPISSLVIESGELYFIFRESKEVVTPGKPGAWEFSSVTKWRLGQVKYGEWNIIILRQVINPLLLTGDVYIKFNTMEISKQSVPIGYNDVSPPFFKFGIYCPDGSDYSEKHVDFSNVFIFSAEQGEDIGEVISTVVK</sequence>
<reference evidence="3 4" key="1">
    <citation type="submission" date="2019-11" db="EMBL/GenBank/DDBJ databases">
        <authorList>
            <person name="Holert J."/>
        </authorList>
    </citation>
    <scope>NUCLEOTIDE SEQUENCE [LARGE SCALE GENOMIC DNA]</scope>
    <source>
        <strain evidence="1">BC3_2A</strain>
        <strain evidence="2">SB11_1A</strain>
    </source>
</reference>
<evidence type="ECO:0000313" key="3">
    <source>
        <dbReference type="Proteomes" id="UP000435877"/>
    </source>
</evidence>
<keyword evidence="3" id="KW-1185">Reference proteome</keyword>
<evidence type="ECO:0008006" key="5">
    <source>
        <dbReference type="Google" id="ProtNLM"/>
    </source>
</evidence>